<protein>
    <submittedName>
        <fullName evidence="2 3">Uncharacterized protein</fullName>
    </submittedName>
</protein>
<evidence type="ECO:0000313" key="3">
    <source>
        <dbReference type="EnsemblProtists" id="EKX34370"/>
    </source>
</evidence>
<dbReference type="EMBL" id="JH993111">
    <property type="protein sequence ID" value="EKX34370.1"/>
    <property type="molecule type" value="Genomic_DNA"/>
</dbReference>
<dbReference type="EnsemblProtists" id="EKX34370">
    <property type="protein sequence ID" value="EKX34370"/>
    <property type="gene ID" value="GUITHDRAFT_160246"/>
</dbReference>
<name>L1IEV4_GUITC</name>
<dbReference type="InterPro" id="IPR006439">
    <property type="entry name" value="HAD-SF_hydro_IA"/>
</dbReference>
<dbReference type="SUPFAM" id="SSF56784">
    <property type="entry name" value="HAD-like"/>
    <property type="match status" value="1"/>
</dbReference>
<evidence type="ECO:0000256" key="1">
    <source>
        <dbReference type="SAM" id="SignalP"/>
    </source>
</evidence>
<dbReference type="GeneID" id="17291095"/>
<dbReference type="InterPro" id="IPR044999">
    <property type="entry name" value="CbbY-like"/>
</dbReference>
<dbReference type="PANTHER" id="PTHR42896:SF2">
    <property type="entry name" value="CBBY-LIKE PROTEIN"/>
    <property type="match status" value="1"/>
</dbReference>
<dbReference type="eggNOG" id="KOG2914">
    <property type="taxonomic scope" value="Eukaryota"/>
</dbReference>
<dbReference type="OrthoDB" id="40579at2759"/>
<dbReference type="InterPro" id="IPR036412">
    <property type="entry name" value="HAD-like_sf"/>
</dbReference>
<evidence type="ECO:0000313" key="2">
    <source>
        <dbReference type="EMBL" id="EKX34370.1"/>
    </source>
</evidence>
<dbReference type="AlphaFoldDB" id="L1IEV4"/>
<dbReference type="GO" id="GO:0016787">
    <property type="term" value="F:hydrolase activity"/>
    <property type="evidence" value="ECO:0007669"/>
    <property type="project" value="InterPro"/>
</dbReference>
<dbReference type="NCBIfam" id="TIGR01509">
    <property type="entry name" value="HAD-SF-IA-v3"/>
    <property type="match status" value="1"/>
</dbReference>
<dbReference type="RefSeq" id="XP_005821350.1">
    <property type="nucleotide sequence ID" value="XM_005821293.1"/>
</dbReference>
<feature type="signal peptide" evidence="1">
    <location>
        <begin position="1"/>
        <end position="21"/>
    </location>
</feature>
<dbReference type="PaxDb" id="55529-EKX34370"/>
<dbReference type="Proteomes" id="UP000011087">
    <property type="component" value="Unassembled WGS sequence"/>
</dbReference>
<keyword evidence="1" id="KW-0732">Signal</keyword>
<dbReference type="HOGENOM" id="CLU_045011_0_0_1"/>
<accession>L1IEV4</accession>
<dbReference type="Pfam" id="PF13419">
    <property type="entry name" value="HAD_2"/>
    <property type="match status" value="1"/>
</dbReference>
<reference evidence="2 4" key="1">
    <citation type="journal article" date="2012" name="Nature">
        <title>Algal genomes reveal evolutionary mosaicism and the fate of nucleomorphs.</title>
        <authorList>
            <consortium name="DOE Joint Genome Institute"/>
            <person name="Curtis B.A."/>
            <person name="Tanifuji G."/>
            <person name="Burki F."/>
            <person name="Gruber A."/>
            <person name="Irimia M."/>
            <person name="Maruyama S."/>
            <person name="Arias M.C."/>
            <person name="Ball S.G."/>
            <person name="Gile G.H."/>
            <person name="Hirakawa Y."/>
            <person name="Hopkins J.F."/>
            <person name="Kuo A."/>
            <person name="Rensing S.A."/>
            <person name="Schmutz J."/>
            <person name="Symeonidi A."/>
            <person name="Elias M."/>
            <person name="Eveleigh R.J."/>
            <person name="Herman E.K."/>
            <person name="Klute M.J."/>
            <person name="Nakayama T."/>
            <person name="Obornik M."/>
            <person name="Reyes-Prieto A."/>
            <person name="Armbrust E.V."/>
            <person name="Aves S.J."/>
            <person name="Beiko R.G."/>
            <person name="Coutinho P."/>
            <person name="Dacks J.B."/>
            <person name="Durnford D.G."/>
            <person name="Fast N.M."/>
            <person name="Green B.R."/>
            <person name="Grisdale C.J."/>
            <person name="Hempel F."/>
            <person name="Henrissat B."/>
            <person name="Hoppner M.P."/>
            <person name="Ishida K."/>
            <person name="Kim E."/>
            <person name="Koreny L."/>
            <person name="Kroth P.G."/>
            <person name="Liu Y."/>
            <person name="Malik S.B."/>
            <person name="Maier U.G."/>
            <person name="McRose D."/>
            <person name="Mock T."/>
            <person name="Neilson J.A."/>
            <person name="Onodera N.T."/>
            <person name="Poole A.M."/>
            <person name="Pritham E.J."/>
            <person name="Richards T.A."/>
            <person name="Rocap G."/>
            <person name="Roy S.W."/>
            <person name="Sarai C."/>
            <person name="Schaack S."/>
            <person name="Shirato S."/>
            <person name="Slamovits C.H."/>
            <person name="Spencer D.F."/>
            <person name="Suzuki S."/>
            <person name="Worden A.Z."/>
            <person name="Zauner S."/>
            <person name="Barry K."/>
            <person name="Bell C."/>
            <person name="Bharti A.K."/>
            <person name="Crow J.A."/>
            <person name="Grimwood J."/>
            <person name="Kramer R."/>
            <person name="Lindquist E."/>
            <person name="Lucas S."/>
            <person name="Salamov A."/>
            <person name="McFadden G.I."/>
            <person name="Lane C.E."/>
            <person name="Keeling P.J."/>
            <person name="Gray M.W."/>
            <person name="Grigoriev I.V."/>
            <person name="Archibald J.M."/>
        </authorList>
    </citation>
    <scope>NUCLEOTIDE SEQUENCE</scope>
    <source>
        <strain evidence="2 4">CCMP2712</strain>
    </source>
</reference>
<keyword evidence="4" id="KW-1185">Reference proteome</keyword>
<feature type="chain" id="PRO_5008769980" evidence="1">
    <location>
        <begin position="22"/>
        <end position="285"/>
    </location>
</feature>
<reference evidence="4" key="2">
    <citation type="submission" date="2012-11" db="EMBL/GenBank/DDBJ databases">
        <authorList>
            <person name="Kuo A."/>
            <person name="Curtis B.A."/>
            <person name="Tanifuji G."/>
            <person name="Burki F."/>
            <person name="Gruber A."/>
            <person name="Irimia M."/>
            <person name="Maruyama S."/>
            <person name="Arias M.C."/>
            <person name="Ball S.G."/>
            <person name="Gile G.H."/>
            <person name="Hirakawa Y."/>
            <person name="Hopkins J.F."/>
            <person name="Rensing S.A."/>
            <person name="Schmutz J."/>
            <person name="Symeonidi A."/>
            <person name="Elias M."/>
            <person name="Eveleigh R.J."/>
            <person name="Herman E.K."/>
            <person name="Klute M.J."/>
            <person name="Nakayama T."/>
            <person name="Obornik M."/>
            <person name="Reyes-Prieto A."/>
            <person name="Armbrust E.V."/>
            <person name="Aves S.J."/>
            <person name="Beiko R.G."/>
            <person name="Coutinho P."/>
            <person name="Dacks J.B."/>
            <person name="Durnford D.G."/>
            <person name="Fast N.M."/>
            <person name="Green B.R."/>
            <person name="Grisdale C."/>
            <person name="Hempe F."/>
            <person name="Henrissat B."/>
            <person name="Hoppner M.P."/>
            <person name="Ishida K.-I."/>
            <person name="Kim E."/>
            <person name="Koreny L."/>
            <person name="Kroth P.G."/>
            <person name="Liu Y."/>
            <person name="Malik S.-B."/>
            <person name="Maier U.G."/>
            <person name="McRose D."/>
            <person name="Mock T."/>
            <person name="Neilson J.A."/>
            <person name="Onodera N.T."/>
            <person name="Poole A.M."/>
            <person name="Pritham E.J."/>
            <person name="Richards T.A."/>
            <person name="Rocap G."/>
            <person name="Roy S.W."/>
            <person name="Sarai C."/>
            <person name="Schaack S."/>
            <person name="Shirato S."/>
            <person name="Slamovits C.H."/>
            <person name="Spencer D.F."/>
            <person name="Suzuki S."/>
            <person name="Worden A.Z."/>
            <person name="Zauner S."/>
            <person name="Barry K."/>
            <person name="Bell C."/>
            <person name="Bharti A.K."/>
            <person name="Crow J.A."/>
            <person name="Grimwood J."/>
            <person name="Kramer R."/>
            <person name="Lindquist E."/>
            <person name="Lucas S."/>
            <person name="Salamov A."/>
            <person name="McFadden G.I."/>
            <person name="Lane C.E."/>
            <person name="Keeling P.J."/>
            <person name="Gray M.W."/>
            <person name="Grigoriev I.V."/>
            <person name="Archibald J.M."/>
        </authorList>
    </citation>
    <scope>NUCLEOTIDE SEQUENCE</scope>
    <source>
        <strain evidence="4">CCMP2712</strain>
    </source>
</reference>
<dbReference type="InterPro" id="IPR041492">
    <property type="entry name" value="HAD_2"/>
</dbReference>
<dbReference type="InterPro" id="IPR023214">
    <property type="entry name" value="HAD_sf"/>
</dbReference>
<dbReference type="PANTHER" id="PTHR42896">
    <property type="entry name" value="XYLULOSE-1,5-BISPHOSPHATE (XUBP) PHOSPHATASE"/>
    <property type="match status" value="1"/>
</dbReference>
<sequence length="285" mass="31668">MMRSIPAVLLILFVFWDATNGFLIQSSNKLFSSQAPRGLHLKRQTSPRFQRLVTQAKLGAIIFACDGVLVDSERDGHRVALNAALKEVRPDLECSVEEYGRLLQVRGEEKLSRLWDEMGWDGMNMDLAIQIYNRKSEIFTKMLEDKKLPIRPGVLSLVDEAIAAGIPLAVCSSNTQKNVELIIESMGPQRAKHFSIFAGGRVVHRKPSPDIYNLCKGSLSLHSEDVVIIEDDLVGLQAAKAAHCACLITKSTYSVNDDFKTADLVVDDLKSVGTVRLEPCWTLND</sequence>
<gene>
    <name evidence="2" type="ORF">GUITHDRAFT_160246</name>
</gene>
<dbReference type="Gene3D" id="1.10.150.240">
    <property type="entry name" value="Putative phosphatase, domain 2"/>
    <property type="match status" value="1"/>
</dbReference>
<dbReference type="Gene3D" id="3.40.50.1000">
    <property type="entry name" value="HAD superfamily/HAD-like"/>
    <property type="match status" value="1"/>
</dbReference>
<dbReference type="OMA" id="PMAICTS"/>
<dbReference type="KEGG" id="gtt:GUITHDRAFT_160246"/>
<reference evidence="3" key="3">
    <citation type="submission" date="2016-03" db="UniProtKB">
        <authorList>
            <consortium name="EnsemblProtists"/>
        </authorList>
    </citation>
    <scope>IDENTIFICATION</scope>
</reference>
<organism evidence="2">
    <name type="scientific">Guillardia theta (strain CCMP2712)</name>
    <name type="common">Cryptophyte</name>
    <dbReference type="NCBI Taxonomy" id="905079"/>
    <lineage>
        <taxon>Eukaryota</taxon>
        <taxon>Cryptophyceae</taxon>
        <taxon>Pyrenomonadales</taxon>
        <taxon>Geminigeraceae</taxon>
        <taxon>Guillardia</taxon>
    </lineage>
</organism>
<proteinExistence type="predicted"/>
<evidence type="ECO:0000313" key="4">
    <source>
        <dbReference type="Proteomes" id="UP000011087"/>
    </source>
</evidence>
<dbReference type="InterPro" id="IPR023198">
    <property type="entry name" value="PGP-like_dom2"/>
</dbReference>